<evidence type="ECO:0000313" key="6">
    <source>
        <dbReference type="Proteomes" id="UP000265798"/>
    </source>
</evidence>
<keyword evidence="3" id="KW-0560">Oxidoreductase</keyword>
<dbReference type="PANTHER" id="PTHR22893:SF91">
    <property type="entry name" value="NADPH DEHYDROGENASE 2-RELATED"/>
    <property type="match status" value="1"/>
</dbReference>
<protein>
    <submittedName>
        <fullName evidence="5">Alkene reductase</fullName>
    </submittedName>
</protein>
<dbReference type="FunFam" id="3.20.20.70:FF:000059">
    <property type="entry name" value="N-ethylmaleimide reductase, FMN-linked"/>
    <property type="match status" value="1"/>
</dbReference>
<reference evidence="6" key="1">
    <citation type="submission" date="2018-05" db="EMBL/GenBank/DDBJ databases">
        <title>Leptospira yasudae sp. nov. and Leptospira stimsonii sp. nov., two pathogenic species of the genus Leptospira isolated from environmental sources.</title>
        <authorList>
            <person name="Casanovas-Massana A."/>
            <person name="Hamond C."/>
            <person name="Santos L.A."/>
            <person name="Hacker K.P."/>
            <person name="Balassiano I."/>
            <person name="Medeiros M.A."/>
            <person name="Reis M.G."/>
            <person name="Ko A.I."/>
            <person name="Wunder E.A."/>
        </authorList>
    </citation>
    <scope>NUCLEOTIDE SEQUENCE [LARGE SCALE GENOMIC DNA]</scope>
    <source>
        <strain evidence="6">Yale</strain>
    </source>
</reference>
<dbReference type="InterPro" id="IPR045247">
    <property type="entry name" value="Oye-like"/>
</dbReference>
<evidence type="ECO:0000256" key="3">
    <source>
        <dbReference type="ARBA" id="ARBA00023002"/>
    </source>
</evidence>
<comment type="cofactor">
    <cofactor evidence="1">
        <name>FMN</name>
        <dbReference type="ChEBI" id="CHEBI:58210"/>
    </cofactor>
</comment>
<dbReference type="RefSeq" id="WP_118966733.1">
    <property type="nucleotide sequence ID" value="NZ_QHCT01000001.1"/>
</dbReference>
<gene>
    <name evidence="5" type="ORF">DLM75_01150</name>
</gene>
<dbReference type="InterPro" id="IPR001155">
    <property type="entry name" value="OxRdtase_FMN_N"/>
</dbReference>
<evidence type="ECO:0000313" key="5">
    <source>
        <dbReference type="EMBL" id="RHX91883.1"/>
    </source>
</evidence>
<dbReference type="GO" id="GO:0005829">
    <property type="term" value="C:cytosol"/>
    <property type="evidence" value="ECO:0007669"/>
    <property type="project" value="UniProtKB-ARBA"/>
</dbReference>
<dbReference type="Gene3D" id="3.20.20.70">
    <property type="entry name" value="Aldolase class I"/>
    <property type="match status" value="1"/>
</dbReference>
<evidence type="ECO:0000259" key="4">
    <source>
        <dbReference type="Pfam" id="PF00724"/>
    </source>
</evidence>
<dbReference type="CDD" id="cd02933">
    <property type="entry name" value="OYE_like_FMN"/>
    <property type="match status" value="1"/>
</dbReference>
<accession>A0A396ZCA8</accession>
<dbReference type="GO" id="GO:0010181">
    <property type="term" value="F:FMN binding"/>
    <property type="evidence" value="ECO:0007669"/>
    <property type="project" value="InterPro"/>
</dbReference>
<dbReference type="Proteomes" id="UP000265798">
    <property type="component" value="Unassembled WGS sequence"/>
</dbReference>
<evidence type="ECO:0000256" key="2">
    <source>
        <dbReference type="ARBA" id="ARBA00005979"/>
    </source>
</evidence>
<organism evidence="5 6">
    <name type="scientific">Leptospira stimsonii</name>
    <dbReference type="NCBI Taxonomy" id="2202203"/>
    <lineage>
        <taxon>Bacteria</taxon>
        <taxon>Pseudomonadati</taxon>
        <taxon>Spirochaetota</taxon>
        <taxon>Spirochaetia</taxon>
        <taxon>Leptospirales</taxon>
        <taxon>Leptospiraceae</taxon>
        <taxon>Leptospira</taxon>
    </lineage>
</organism>
<comment type="similarity">
    <text evidence="2">Belongs to the NADH:flavin oxidoreductase/NADH oxidase family.</text>
</comment>
<feature type="domain" description="NADH:flavin oxidoreductase/NADH oxidase N-terminal" evidence="4">
    <location>
        <begin position="11"/>
        <end position="339"/>
    </location>
</feature>
<dbReference type="PANTHER" id="PTHR22893">
    <property type="entry name" value="NADH OXIDOREDUCTASE-RELATED"/>
    <property type="match status" value="1"/>
</dbReference>
<sequence>MNVESKQAVDLFGSAKLGNLTLQNRIVMAPMTRSRAINNIPNSIMADYYSQRGSAGLIVTEGTSPSANGLGYSRIPGIFSKEQVEGWKLVTKAAHEKAAKIFVQLMHTGRAGNTINLPEGAEVIAPSPIQLKGEIWTDSKGQQPYTVPREMNSNDIKHAISEFAQAAKNAVEAGFDGVELHAANGYLLEQFLNANSNHRTDSYGGSNENRNRFVVEVARAVVDAIGKEKVGIRLSPYGVFNDTGAFDGVEEQYEILSKELNSIGLVYVHIVNHSAMGAPEVPQSVIQKIRKEFKNTLILSGGYDKSRAQSDLEDGKCELIAFGRPFIANPDFVIRLKEDKTIVDADQSTFYTPGAKGYSDYPSLN</sequence>
<dbReference type="EMBL" id="QHCT01000001">
    <property type="protein sequence ID" value="RHX91883.1"/>
    <property type="molecule type" value="Genomic_DNA"/>
</dbReference>
<dbReference type="OrthoDB" id="9772736at2"/>
<dbReference type="Pfam" id="PF00724">
    <property type="entry name" value="Oxidored_FMN"/>
    <property type="match status" value="1"/>
</dbReference>
<proteinExistence type="inferred from homology"/>
<comment type="caution">
    <text evidence="5">The sequence shown here is derived from an EMBL/GenBank/DDBJ whole genome shotgun (WGS) entry which is preliminary data.</text>
</comment>
<dbReference type="GO" id="GO:0016628">
    <property type="term" value="F:oxidoreductase activity, acting on the CH-CH group of donors, NAD or NADP as acceptor"/>
    <property type="evidence" value="ECO:0007669"/>
    <property type="project" value="UniProtKB-ARBA"/>
</dbReference>
<dbReference type="SUPFAM" id="SSF51395">
    <property type="entry name" value="FMN-linked oxidoreductases"/>
    <property type="match status" value="1"/>
</dbReference>
<evidence type="ECO:0000256" key="1">
    <source>
        <dbReference type="ARBA" id="ARBA00001917"/>
    </source>
</evidence>
<dbReference type="InterPro" id="IPR013785">
    <property type="entry name" value="Aldolase_TIM"/>
</dbReference>
<name>A0A396ZCA8_9LEPT</name>
<dbReference type="AlphaFoldDB" id="A0A396ZCA8"/>